<dbReference type="InterPro" id="IPR012340">
    <property type="entry name" value="NA-bd_OB-fold"/>
</dbReference>
<sequence>VAAFTINHQPFMPGFDPPYAFGFIEIDEDPTIRLGTNIVGCELDAIRVGMTVEVTFEESGDYFVPLFKPTAST</sequence>
<gene>
    <name evidence="2" type="ORF">METZ01_LOCUS204691</name>
</gene>
<feature type="domain" description="ChsH2 C-terminal OB-fold" evidence="1">
    <location>
        <begin position="1"/>
        <end position="57"/>
    </location>
</feature>
<protein>
    <recommendedName>
        <fullName evidence="1">ChsH2 C-terminal OB-fold domain-containing protein</fullName>
    </recommendedName>
</protein>
<proteinExistence type="predicted"/>
<dbReference type="EMBL" id="UINC01045274">
    <property type="protein sequence ID" value="SVB51837.1"/>
    <property type="molecule type" value="Genomic_DNA"/>
</dbReference>
<name>A0A382EPR6_9ZZZZ</name>
<accession>A0A382EPR6</accession>
<evidence type="ECO:0000313" key="2">
    <source>
        <dbReference type="EMBL" id="SVB51837.1"/>
    </source>
</evidence>
<reference evidence="2" key="1">
    <citation type="submission" date="2018-05" db="EMBL/GenBank/DDBJ databases">
        <authorList>
            <person name="Lanie J.A."/>
            <person name="Ng W.-L."/>
            <person name="Kazmierczak K.M."/>
            <person name="Andrzejewski T.M."/>
            <person name="Davidsen T.M."/>
            <person name="Wayne K.J."/>
            <person name="Tettelin H."/>
            <person name="Glass J.I."/>
            <person name="Rusch D."/>
            <person name="Podicherti R."/>
            <person name="Tsui H.-C.T."/>
            <person name="Winkler M.E."/>
        </authorList>
    </citation>
    <scope>NUCLEOTIDE SEQUENCE</scope>
</reference>
<dbReference type="InterPro" id="IPR002878">
    <property type="entry name" value="ChsH2_C"/>
</dbReference>
<dbReference type="Pfam" id="PF01796">
    <property type="entry name" value="OB_ChsH2_C"/>
    <property type="match status" value="1"/>
</dbReference>
<feature type="non-terminal residue" evidence="2">
    <location>
        <position position="1"/>
    </location>
</feature>
<dbReference type="AlphaFoldDB" id="A0A382EPR6"/>
<evidence type="ECO:0000259" key="1">
    <source>
        <dbReference type="Pfam" id="PF01796"/>
    </source>
</evidence>
<dbReference type="SUPFAM" id="SSF50249">
    <property type="entry name" value="Nucleic acid-binding proteins"/>
    <property type="match status" value="1"/>
</dbReference>
<organism evidence="2">
    <name type="scientific">marine metagenome</name>
    <dbReference type="NCBI Taxonomy" id="408172"/>
    <lineage>
        <taxon>unclassified sequences</taxon>
        <taxon>metagenomes</taxon>
        <taxon>ecological metagenomes</taxon>
    </lineage>
</organism>